<reference evidence="1 2" key="1">
    <citation type="submission" date="2018-08" db="EMBL/GenBank/DDBJ databases">
        <title>A genome reference for cultivated species of the human gut microbiota.</title>
        <authorList>
            <person name="Zou Y."/>
            <person name="Xue W."/>
            <person name="Luo G."/>
        </authorList>
    </citation>
    <scope>NUCLEOTIDE SEQUENCE [LARGE SCALE GENOMIC DNA]</scope>
    <source>
        <strain evidence="1 2">AF12-50</strain>
    </source>
</reference>
<comment type="caution">
    <text evidence="1">The sequence shown here is derived from an EMBL/GenBank/DDBJ whole genome shotgun (WGS) entry which is preliminary data.</text>
</comment>
<dbReference type="Proteomes" id="UP000283785">
    <property type="component" value="Unassembled WGS sequence"/>
</dbReference>
<sequence>MYWYDSQILIFSTNSQQMVLFNKITGQKRKTGISCHVFSFQQSLSFVERFVEKMLSLKYLIFNTSFIIFNNSTKLYAI</sequence>
<evidence type="ECO:0000313" key="1">
    <source>
        <dbReference type="EMBL" id="RGW42398.1"/>
    </source>
</evidence>
<evidence type="ECO:0000313" key="2">
    <source>
        <dbReference type="Proteomes" id="UP000283785"/>
    </source>
</evidence>
<accession>A0AA92TXU9</accession>
<dbReference type="EMBL" id="QSAG01000016">
    <property type="protein sequence ID" value="RGW42398.1"/>
    <property type="molecule type" value="Genomic_DNA"/>
</dbReference>
<gene>
    <name evidence="1" type="ORF">DWV76_09175</name>
</gene>
<protein>
    <submittedName>
        <fullName evidence="1">Uncharacterized protein</fullName>
    </submittedName>
</protein>
<name>A0AA92TXU9_9BACT</name>
<organism evidence="1 2">
    <name type="scientific">Segatella copri</name>
    <dbReference type="NCBI Taxonomy" id="165179"/>
    <lineage>
        <taxon>Bacteria</taxon>
        <taxon>Pseudomonadati</taxon>
        <taxon>Bacteroidota</taxon>
        <taxon>Bacteroidia</taxon>
        <taxon>Bacteroidales</taxon>
        <taxon>Prevotellaceae</taxon>
        <taxon>Segatella</taxon>
    </lineage>
</organism>
<dbReference type="AlphaFoldDB" id="A0AA92TXU9"/>
<proteinExistence type="predicted"/>